<organism evidence="2 3">
    <name type="scientific">Enterococcus casseliflavus</name>
    <name type="common">Enterococcus flavescens</name>
    <dbReference type="NCBI Taxonomy" id="37734"/>
    <lineage>
        <taxon>Bacteria</taxon>
        <taxon>Bacillati</taxon>
        <taxon>Bacillota</taxon>
        <taxon>Bacilli</taxon>
        <taxon>Lactobacillales</taxon>
        <taxon>Enterococcaceae</taxon>
        <taxon>Enterococcus</taxon>
    </lineage>
</organism>
<evidence type="ECO:0000313" key="3">
    <source>
        <dbReference type="Proteomes" id="UP001268896"/>
    </source>
</evidence>
<reference evidence="2" key="1">
    <citation type="submission" date="2023-03" db="EMBL/GenBank/DDBJ databases">
        <authorList>
            <person name="Shen W."/>
            <person name="Cai J."/>
        </authorList>
    </citation>
    <scope>NUCLEOTIDE SEQUENCE</scope>
    <source>
        <strain evidence="2">K72-2</strain>
    </source>
</reference>
<evidence type="ECO:0000256" key="1">
    <source>
        <dbReference type="SAM" id="Phobius"/>
    </source>
</evidence>
<dbReference type="AlphaFoldDB" id="A0AAW8UMU8"/>
<dbReference type="EMBL" id="JARQDV010000017">
    <property type="protein sequence ID" value="MDT2966071.1"/>
    <property type="molecule type" value="Genomic_DNA"/>
</dbReference>
<name>A0AAW8UMU8_ENTCA</name>
<protein>
    <submittedName>
        <fullName evidence="2">Uncharacterized protein</fullName>
    </submittedName>
</protein>
<keyword evidence="1" id="KW-0472">Membrane</keyword>
<accession>A0AAW8UMU8</accession>
<keyword evidence="1" id="KW-1133">Transmembrane helix</keyword>
<dbReference type="Proteomes" id="UP001268896">
    <property type="component" value="Unassembled WGS sequence"/>
</dbReference>
<dbReference type="RefSeq" id="WP_016612359.1">
    <property type="nucleotide sequence ID" value="NZ_CABGIF010000016.1"/>
</dbReference>
<gene>
    <name evidence="2" type="ORF">P7I32_15930</name>
</gene>
<evidence type="ECO:0000313" key="2">
    <source>
        <dbReference type="EMBL" id="MDT2966071.1"/>
    </source>
</evidence>
<sequence>MDTVQNHSHTLMNVAIAVGLVAIVGGVVFKFFPDFTTQMLAKITSYVSTLPTK</sequence>
<keyword evidence="1" id="KW-0812">Transmembrane</keyword>
<dbReference type="GeneID" id="91576761"/>
<proteinExistence type="predicted"/>
<comment type="caution">
    <text evidence="2">The sequence shown here is derived from an EMBL/GenBank/DDBJ whole genome shotgun (WGS) entry which is preliminary data.</text>
</comment>
<feature type="transmembrane region" description="Helical" evidence="1">
    <location>
        <begin position="12"/>
        <end position="32"/>
    </location>
</feature>